<keyword evidence="3" id="KW-0966">Cell projection</keyword>
<dbReference type="InterPro" id="IPR036737">
    <property type="entry name" value="OmpA-like_sf"/>
</dbReference>
<dbReference type="PANTHER" id="PTHR30329:SF21">
    <property type="entry name" value="LIPOPROTEIN YIAD-RELATED"/>
    <property type="match status" value="1"/>
</dbReference>
<evidence type="ECO:0000259" key="2">
    <source>
        <dbReference type="PROSITE" id="PS51123"/>
    </source>
</evidence>
<dbReference type="InterPro" id="IPR050330">
    <property type="entry name" value="Bact_OuterMem_StrucFunc"/>
</dbReference>
<feature type="region of interest" description="Disordered" evidence="1">
    <location>
        <begin position="1"/>
        <end position="26"/>
    </location>
</feature>
<dbReference type="PANTHER" id="PTHR30329">
    <property type="entry name" value="STATOR ELEMENT OF FLAGELLAR MOTOR COMPLEX"/>
    <property type="match status" value="1"/>
</dbReference>
<reference evidence="3" key="1">
    <citation type="submission" date="2018-06" db="EMBL/GenBank/DDBJ databases">
        <authorList>
            <person name="Zhirakovskaya E."/>
        </authorList>
    </citation>
    <scope>NUCLEOTIDE SEQUENCE</scope>
</reference>
<keyword evidence="3" id="KW-0969">Cilium</keyword>
<evidence type="ECO:0000256" key="1">
    <source>
        <dbReference type="SAM" id="MobiDB-lite"/>
    </source>
</evidence>
<accession>A0A3B0YE34</accession>
<feature type="domain" description="OmpA-like" evidence="2">
    <location>
        <begin position="156"/>
        <end position="277"/>
    </location>
</feature>
<dbReference type="Gene3D" id="3.30.1330.60">
    <property type="entry name" value="OmpA-like domain"/>
    <property type="match status" value="1"/>
</dbReference>
<protein>
    <submittedName>
        <fullName evidence="3">Flagellar motor rotation protein MotB</fullName>
    </submittedName>
</protein>
<sequence>MATDVENSSSSTGAGGGAEAGAESPVQVSATKPAAFAYFSSEHLFDDFGMQDCREVGAECNWSVPWSDLMMVMFVLFAALVAAQAMREQERVQIEQVTQIEQEVIKEVPLDTPDPQPVPVPQPDFAPLMRINVFESSKQALRQANLANVELVLMKDQSVKVSVQGPMLFEPGLAELRDEVKAFLAALAQVIEQTDFRVNVIGHTDDTPINTERFPSNWELSATRASRVARFILDQGDIDPARFTVMGRSQYQPTDTNQSIEARAENRRVEIIITRETVEQAESTEP</sequence>
<dbReference type="CDD" id="cd07185">
    <property type="entry name" value="OmpA_C-like"/>
    <property type="match status" value="1"/>
</dbReference>
<dbReference type="Pfam" id="PF00691">
    <property type="entry name" value="OmpA"/>
    <property type="match status" value="1"/>
</dbReference>
<dbReference type="EMBL" id="UOFN01000080">
    <property type="protein sequence ID" value="VAW77691.1"/>
    <property type="molecule type" value="Genomic_DNA"/>
</dbReference>
<organism evidence="3">
    <name type="scientific">hydrothermal vent metagenome</name>
    <dbReference type="NCBI Taxonomy" id="652676"/>
    <lineage>
        <taxon>unclassified sequences</taxon>
        <taxon>metagenomes</taxon>
        <taxon>ecological metagenomes</taxon>
    </lineage>
</organism>
<dbReference type="SUPFAM" id="SSF103088">
    <property type="entry name" value="OmpA-like"/>
    <property type="match status" value="1"/>
</dbReference>
<proteinExistence type="predicted"/>
<evidence type="ECO:0000313" key="3">
    <source>
        <dbReference type="EMBL" id="VAW77691.1"/>
    </source>
</evidence>
<gene>
    <name evidence="3" type="ORF">MNBD_GAMMA15-1470</name>
</gene>
<keyword evidence="3" id="KW-0282">Flagellum</keyword>
<name>A0A3B0YE34_9ZZZZ</name>
<dbReference type="AlphaFoldDB" id="A0A3B0YE34"/>
<dbReference type="PROSITE" id="PS51123">
    <property type="entry name" value="OMPA_2"/>
    <property type="match status" value="1"/>
</dbReference>
<dbReference type="InterPro" id="IPR006665">
    <property type="entry name" value="OmpA-like"/>
</dbReference>